<dbReference type="GO" id="GO:0003677">
    <property type="term" value="F:DNA binding"/>
    <property type="evidence" value="ECO:0007669"/>
    <property type="project" value="UniProtKB-KW"/>
</dbReference>
<dbReference type="Proteomes" id="UP000006055">
    <property type="component" value="Chromosome"/>
</dbReference>
<dbReference type="Pfam" id="PF07729">
    <property type="entry name" value="FCD"/>
    <property type="match status" value="1"/>
</dbReference>
<gene>
    <name evidence="6" type="ordered locus">Desti_5363</name>
</gene>
<dbReference type="Gene3D" id="1.20.120.530">
    <property type="entry name" value="GntR ligand-binding domain-like"/>
    <property type="match status" value="1"/>
</dbReference>
<dbReference type="OrthoDB" id="5343675at2"/>
<keyword evidence="1" id="KW-0805">Transcription regulation</keyword>
<organism evidence="6 7">
    <name type="scientific">Desulfomonile tiedjei (strain ATCC 49306 / DSM 6799 / DCB-1)</name>
    <dbReference type="NCBI Taxonomy" id="706587"/>
    <lineage>
        <taxon>Bacteria</taxon>
        <taxon>Pseudomonadati</taxon>
        <taxon>Thermodesulfobacteriota</taxon>
        <taxon>Desulfomonilia</taxon>
        <taxon>Desulfomonilales</taxon>
        <taxon>Desulfomonilaceae</taxon>
        <taxon>Desulfomonile</taxon>
    </lineage>
</organism>
<dbReference type="PATRIC" id="fig|706587.4.peg.6038"/>
<protein>
    <submittedName>
        <fullName evidence="6">Transcriptional regulator</fullName>
    </submittedName>
</protein>
<feature type="domain" description="HTH gntR-type" evidence="5">
    <location>
        <begin position="8"/>
        <end position="78"/>
    </location>
</feature>
<dbReference type="PANTHER" id="PTHR43537">
    <property type="entry name" value="TRANSCRIPTIONAL REGULATOR, GNTR FAMILY"/>
    <property type="match status" value="1"/>
</dbReference>
<dbReference type="AlphaFoldDB" id="I4CEG0"/>
<keyword evidence="2" id="KW-0238">DNA-binding</keyword>
<dbReference type="InterPro" id="IPR036390">
    <property type="entry name" value="WH_DNA-bd_sf"/>
</dbReference>
<evidence type="ECO:0000259" key="5">
    <source>
        <dbReference type="PROSITE" id="PS50949"/>
    </source>
</evidence>
<dbReference type="Gene3D" id="1.10.10.10">
    <property type="entry name" value="Winged helix-like DNA-binding domain superfamily/Winged helix DNA-binding domain"/>
    <property type="match status" value="1"/>
</dbReference>
<dbReference type="InterPro" id="IPR011711">
    <property type="entry name" value="GntR_C"/>
</dbReference>
<evidence type="ECO:0000256" key="1">
    <source>
        <dbReference type="ARBA" id="ARBA00023015"/>
    </source>
</evidence>
<dbReference type="SUPFAM" id="SSF46785">
    <property type="entry name" value="Winged helix' DNA-binding domain"/>
    <property type="match status" value="1"/>
</dbReference>
<dbReference type="KEGG" id="dti:Desti_5363"/>
<keyword evidence="7" id="KW-1185">Reference proteome</keyword>
<sequence>MFREVQQNKVSLDIISQIRDAILSGTLNPGDRLPPEKELVCDFGVSKHTLREAMRALEVMGFIEVRKGACGGAVVLEVDLKTARESISNFLYFQNVSIRDLSEVRKVFEPHLARLAAERMTPKDLDDLAATQACCLESMARGDSTYEHEIEFHRIIAKASGNPVFMLIQDFVNSGLAESKNRLRPGNDFQERLFTAHQRILEALRSREPELTASRMQEHVCEVEHSLEELQEERQESMRKTGCTDHDTSNGRNGERA</sequence>
<dbReference type="PRINTS" id="PR00035">
    <property type="entry name" value="HTHGNTR"/>
</dbReference>
<evidence type="ECO:0000256" key="4">
    <source>
        <dbReference type="SAM" id="MobiDB-lite"/>
    </source>
</evidence>
<dbReference type="PROSITE" id="PS50949">
    <property type="entry name" value="HTH_GNTR"/>
    <property type="match status" value="1"/>
</dbReference>
<evidence type="ECO:0000256" key="2">
    <source>
        <dbReference type="ARBA" id="ARBA00023125"/>
    </source>
</evidence>
<feature type="region of interest" description="Disordered" evidence="4">
    <location>
        <begin position="229"/>
        <end position="257"/>
    </location>
</feature>
<proteinExistence type="predicted"/>
<dbReference type="GO" id="GO:0003700">
    <property type="term" value="F:DNA-binding transcription factor activity"/>
    <property type="evidence" value="ECO:0007669"/>
    <property type="project" value="InterPro"/>
</dbReference>
<dbReference type="InterPro" id="IPR008920">
    <property type="entry name" value="TF_FadR/GntR_C"/>
</dbReference>
<dbReference type="eggNOG" id="COG2186">
    <property type="taxonomic scope" value="Bacteria"/>
</dbReference>
<dbReference type="InterPro" id="IPR036388">
    <property type="entry name" value="WH-like_DNA-bd_sf"/>
</dbReference>
<dbReference type="HOGENOM" id="CLU_017584_9_3_7"/>
<reference evidence="7" key="1">
    <citation type="submission" date="2012-06" db="EMBL/GenBank/DDBJ databases">
        <title>Complete sequence of chromosome of Desulfomonile tiedjei DSM 6799.</title>
        <authorList>
            <person name="Lucas S."/>
            <person name="Copeland A."/>
            <person name="Lapidus A."/>
            <person name="Glavina del Rio T."/>
            <person name="Dalin E."/>
            <person name="Tice H."/>
            <person name="Bruce D."/>
            <person name="Goodwin L."/>
            <person name="Pitluck S."/>
            <person name="Peters L."/>
            <person name="Ovchinnikova G."/>
            <person name="Zeytun A."/>
            <person name="Lu M."/>
            <person name="Kyrpides N."/>
            <person name="Mavromatis K."/>
            <person name="Ivanova N."/>
            <person name="Brettin T."/>
            <person name="Detter J.C."/>
            <person name="Han C."/>
            <person name="Larimer F."/>
            <person name="Land M."/>
            <person name="Hauser L."/>
            <person name="Markowitz V."/>
            <person name="Cheng J.-F."/>
            <person name="Hugenholtz P."/>
            <person name="Woyke T."/>
            <person name="Wu D."/>
            <person name="Spring S."/>
            <person name="Schroeder M."/>
            <person name="Brambilla E."/>
            <person name="Klenk H.-P."/>
            <person name="Eisen J.A."/>
        </authorList>
    </citation>
    <scope>NUCLEOTIDE SEQUENCE [LARGE SCALE GENOMIC DNA]</scope>
    <source>
        <strain evidence="7">ATCC 49306 / DSM 6799 / DCB-1</strain>
    </source>
</reference>
<dbReference type="Pfam" id="PF00392">
    <property type="entry name" value="GntR"/>
    <property type="match status" value="1"/>
</dbReference>
<keyword evidence="3" id="KW-0804">Transcription</keyword>
<dbReference type="SMART" id="SM00345">
    <property type="entry name" value="HTH_GNTR"/>
    <property type="match status" value="1"/>
</dbReference>
<dbReference type="SUPFAM" id="SSF48008">
    <property type="entry name" value="GntR ligand-binding domain-like"/>
    <property type="match status" value="1"/>
</dbReference>
<dbReference type="SMART" id="SM00895">
    <property type="entry name" value="FCD"/>
    <property type="match status" value="1"/>
</dbReference>
<dbReference type="PANTHER" id="PTHR43537:SF5">
    <property type="entry name" value="UXU OPERON TRANSCRIPTIONAL REGULATOR"/>
    <property type="match status" value="1"/>
</dbReference>
<evidence type="ECO:0000313" key="7">
    <source>
        <dbReference type="Proteomes" id="UP000006055"/>
    </source>
</evidence>
<dbReference type="EMBL" id="CP003360">
    <property type="protein sequence ID" value="AFM27951.1"/>
    <property type="molecule type" value="Genomic_DNA"/>
</dbReference>
<dbReference type="InterPro" id="IPR000524">
    <property type="entry name" value="Tscrpt_reg_HTH_GntR"/>
</dbReference>
<dbReference type="CDD" id="cd07377">
    <property type="entry name" value="WHTH_GntR"/>
    <property type="match status" value="1"/>
</dbReference>
<name>I4CEG0_DESTA</name>
<accession>I4CEG0</accession>
<dbReference type="STRING" id="706587.Desti_5363"/>
<dbReference type="RefSeq" id="WP_014813050.1">
    <property type="nucleotide sequence ID" value="NC_018025.1"/>
</dbReference>
<evidence type="ECO:0000256" key="3">
    <source>
        <dbReference type="ARBA" id="ARBA00023163"/>
    </source>
</evidence>
<evidence type="ECO:0000313" key="6">
    <source>
        <dbReference type="EMBL" id="AFM27951.1"/>
    </source>
</evidence>